<dbReference type="EMBL" id="CAJFDH010000002">
    <property type="protein sequence ID" value="CAD5212481.1"/>
    <property type="molecule type" value="Genomic_DNA"/>
</dbReference>
<feature type="region of interest" description="Disordered" evidence="1">
    <location>
        <begin position="1"/>
        <end position="85"/>
    </location>
</feature>
<feature type="compositionally biased region" description="Basic and acidic residues" evidence="1">
    <location>
        <begin position="226"/>
        <end position="236"/>
    </location>
</feature>
<dbReference type="EMBL" id="CAJFCW020000002">
    <property type="protein sequence ID" value="CAG9096248.1"/>
    <property type="molecule type" value="Genomic_DNA"/>
</dbReference>
<accession>A0A811K9Q5</accession>
<feature type="compositionally biased region" description="Basic and acidic residues" evidence="1">
    <location>
        <begin position="422"/>
        <end position="443"/>
    </location>
</feature>
<reference evidence="2" key="1">
    <citation type="submission" date="2020-09" db="EMBL/GenBank/DDBJ databases">
        <authorList>
            <person name="Kikuchi T."/>
        </authorList>
    </citation>
    <scope>NUCLEOTIDE SEQUENCE</scope>
    <source>
        <strain evidence="2">SH1</strain>
    </source>
</reference>
<feature type="compositionally biased region" description="Low complexity" evidence="1">
    <location>
        <begin position="545"/>
        <end position="556"/>
    </location>
</feature>
<evidence type="ECO:0000313" key="3">
    <source>
        <dbReference type="Proteomes" id="UP000614601"/>
    </source>
</evidence>
<feature type="compositionally biased region" description="Basic and acidic residues" evidence="1">
    <location>
        <begin position="54"/>
        <end position="78"/>
    </location>
</feature>
<name>A0A811K9Q5_9BILA</name>
<feature type="compositionally biased region" description="Basic and acidic residues" evidence="1">
    <location>
        <begin position="492"/>
        <end position="526"/>
    </location>
</feature>
<evidence type="ECO:0000313" key="2">
    <source>
        <dbReference type="EMBL" id="CAD5212481.1"/>
    </source>
</evidence>
<feature type="compositionally biased region" description="Basic and acidic residues" evidence="1">
    <location>
        <begin position="148"/>
        <end position="158"/>
    </location>
</feature>
<dbReference type="Proteomes" id="UP000614601">
    <property type="component" value="Unassembled WGS sequence"/>
</dbReference>
<comment type="caution">
    <text evidence="2">The sequence shown here is derived from an EMBL/GenBank/DDBJ whole genome shotgun (WGS) entry which is preliminary data.</text>
</comment>
<proteinExistence type="predicted"/>
<feature type="compositionally biased region" description="Basic and acidic residues" evidence="1">
    <location>
        <begin position="193"/>
        <end position="206"/>
    </location>
</feature>
<evidence type="ECO:0000256" key="1">
    <source>
        <dbReference type="SAM" id="MobiDB-lite"/>
    </source>
</evidence>
<dbReference type="Proteomes" id="UP000783686">
    <property type="component" value="Unassembled WGS sequence"/>
</dbReference>
<feature type="compositionally biased region" description="Basic and acidic residues" evidence="1">
    <location>
        <begin position="302"/>
        <end position="318"/>
    </location>
</feature>
<feature type="region of interest" description="Disordered" evidence="1">
    <location>
        <begin position="144"/>
        <end position="340"/>
    </location>
</feature>
<feature type="compositionally biased region" description="Polar residues" evidence="1">
    <location>
        <begin position="181"/>
        <end position="190"/>
    </location>
</feature>
<feature type="compositionally biased region" description="Polar residues" evidence="1">
    <location>
        <begin position="701"/>
        <end position="719"/>
    </location>
</feature>
<feature type="compositionally biased region" description="Basic and acidic residues" evidence="1">
    <location>
        <begin position="11"/>
        <end position="24"/>
    </location>
</feature>
<gene>
    <name evidence="2" type="ORF">BOKJ2_LOCUS4282</name>
</gene>
<feature type="region of interest" description="Disordered" evidence="1">
    <location>
        <begin position="409"/>
        <end position="719"/>
    </location>
</feature>
<sequence length="779" mass="86247">MSETQVVEQLSVEKLDDSVKKEMTDSGIQENNYNKSLESSLSKPSEKPSPNGDVYHENGHNDNSDHFQNHNADLKAEEHPEEDFEHINLDSEVVKTEEQPFDADKSFEDAVSEISDKLDAKVEEYLDQLDEQEQKVLEVIDNVLNKHKSVDEDKEGRSESGGVKQGEVNNGGADQDKTDSSTDQAENVNVDQGPHEHTSTDGKDSTEDVNQEGVPQDATEPSATEPAERNDLDNRVHVQLTPEALDGVTVEENTNIEDKVNVEQTEESKLKDSVKKEATEAFEKEETHLHNTESESSLPIEENPHDKQNQGEQYKQDESNVEATPEPVDNIEETFEKVETVPLAAEGATELAEKKSNDNIVVHSQEASELAQEQLVDKVPEKEQEKESTNVAPVDSVSLVYEATEAATRLRNASESEIIADTPERVVEENNERLEEETAKQDSEGLFESQEVSQEAEADFESQDSRQKSEALSESPVAQIEGALAGNTNVIDENKEEFKENPEETKQSTESNEEARKVEQEEEKAVEQNQQVDESLPVTENASDGAEANLAANEGAKTPEIFIEQHDEDLTQNEAIEDQKAAEPNNEFVDEPVRVEQLQSSDAVEPNTGLESEVDAKETAEAEGEVVAEGQAEIKVDSSDSQVAPVEANKASSEFNNDAVAAESEAKEEDVAQKASETQDSPVQDNVEETFEKVEAPVLEQQPNLDKSPSTDTLLDEQQPQVVVNSDVAPNAYDNVTKLEVVNGEVEHEEEHKHEKTGVAGKILKVFHNLIDRHLVEQY</sequence>
<keyword evidence="3" id="KW-1185">Reference proteome</keyword>
<feature type="compositionally biased region" description="Polar residues" evidence="1">
    <location>
        <begin position="675"/>
        <end position="684"/>
    </location>
</feature>
<protein>
    <submittedName>
        <fullName evidence="2">Uncharacterized protein</fullName>
    </submittedName>
</protein>
<feature type="compositionally biased region" description="Basic and acidic residues" evidence="1">
    <location>
        <begin position="256"/>
        <end position="293"/>
    </location>
</feature>
<organism evidence="2 3">
    <name type="scientific">Bursaphelenchus okinawaensis</name>
    <dbReference type="NCBI Taxonomy" id="465554"/>
    <lineage>
        <taxon>Eukaryota</taxon>
        <taxon>Metazoa</taxon>
        <taxon>Ecdysozoa</taxon>
        <taxon>Nematoda</taxon>
        <taxon>Chromadorea</taxon>
        <taxon>Rhabditida</taxon>
        <taxon>Tylenchina</taxon>
        <taxon>Tylenchomorpha</taxon>
        <taxon>Aphelenchoidea</taxon>
        <taxon>Aphelenchoididae</taxon>
        <taxon>Bursaphelenchus</taxon>
    </lineage>
</organism>
<dbReference type="AlphaFoldDB" id="A0A811K9Q5"/>